<name>A0ABN9PTV7_9DINO</name>
<organism evidence="1 2">
    <name type="scientific">Prorocentrum cordatum</name>
    <dbReference type="NCBI Taxonomy" id="2364126"/>
    <lineage>
        <taxon>Eukaryota</taxon>
        <taxon>Sar</taxon>
        <taxon>Alveolata</taxon>
        <taxon>Dinophyceae</taxon>
        <taxon>Prorocentrales</taxon>
        <taxon>Prorocentraceae</taxon>
        <taxon>Prorocentrum</taxon>
    </lineage>
</organism>
<proteinExistence type="predicted"/>
<dbReference type="Proteomes" id="UP001189429">
    <property type="component" value="Unassembled WGS sequence"/>
</dbReference>
<keyword evidence="2" id="KW-1185">Reference proteome</keyword>
<evidence type="ECO:0000313" key="1">
    <source>
        <dbReference type="EMBL" id="CAK0795195.1"/>
    </source>
</evidence>
<sequence length="122" mass="13182">MCVETALPARTVLETVLKQSCSILVARMSWSQCSNPAQVLHFVLARIGATMQFVRDIVGPAGEVVDLDLVSLGRAVSAVEAMAVAANDIVSVGRYQCWRPELNWKPHGGHFLLPQAKALAAR</sequence>
<gene>
    <name evidence="1" type="ORF">PCOR1329_LOCUS4925</name>
</gene>
<accession>A0ABN9PTV7</accession>
<evidence type="ECO:0000313" key="2">
    <source>
        <dbReference type="Proteomes" id="UP001189429"/>
    </source>
</evidence>
<protein>
    <submittedName>
        <fullName evidence="1">Uncharacterized protein</fullName>
    </submittedName>
</protein>
<dbReference type="EMBL" id="CAUYUJ010001282">
    <property type="protein sequence ID" value="CAK0795195.1"/>
    <property type="molecule type" value="Genomic_DNA"/>
</dbReference>
<comment type="caution">
    <text evidence="1">The sequence shown here is derived from an EMBL/GenBank/DDBJ whole genome shotgun (WGS) entry which is preliminary data.</text>
</comment>
<reference evidence="1" key="1">
    <citation type="submission" date="2023-10" db="EMBL/GenBank/DDBJ databases">
        <authorList>
            <person name="Chen Y."/>
            <person name="Shah S."/>
            <person name="Dougan E. K."/>
            <person name="Thang M."/>
            <person name="Chan C."/>
        </authorList>
    </citation>
    <scope>NUCLEOTIDE SEQUENCE [LARGE SCALE GENOMIC DNA]</scope>
</reference>